<comment type="caution">
    <text evidence="3">The sequence shown here is derived from an EMBL/GenBank/DDBJ whole genome shotgun (WGS) entry which is preliminary data.</text>
</comment>
<dbReference type="SUPFAM" id="SSF100920">
    <property type="entry name" value="Heat shock protein 70kD (HSP70), peptide-binding domain"/>
    <property type="match status" value="2"/>
</dbReference>
<dbReference type="FunFam" id="3.30.30.30:FF:000001">
    <property type="entry name" value="heat shock 70 kDa protein-like"/>
    <property type="match status" value="2"/>
</dbReference>
<dbReference type="Gene3D" id="2.60.34.10">
    <property type="entry name" value="Substrate Binding Domain Of DNAk, Chain A, domain 1"/>
    <property type="match status" value="2"/>
</dbReference>
<dbReference type="FunFam" id="3.30.420.40:FF:000026">
    <property type="entry name" value="Heat shock protein 70"/>
    <property type="match status" value="1"/>
</dbReference>
<protein>
    <submittedName>
        <fullName evidence="3">Heat shock cognate 70 kDa protein-like</fullName>
    </submittedName>
</protein>
<dbReference type="GO" id="GO:0140662">
    <property type="term" value="F:ATP-dependent protein folding chaperone"/>
    <property type="evidence" value="ECO:0007669"/>
    <property type="project" value="InterPro"/>
</dbReference>
<dbReference type="SUPFAM" id="SSF53067">
    <property type="entry name" value="Actin-like ATPase domain"/>
    <property type="match status" value="4"/>
</dbReference>
<name>A0A6L2KNK3_TANCI</name>
<dbReference type="PANTHER" id="PTHR19375">
    <property type="entry name" value="HEAT SHOCK PROTEIN 70KDA"/>
    <property type="match status" value="1"/>
</dbReference>
<dbReference type="SUPFAM" id="SSF57889">
    <property type="entry name" value="Cysteine-rich domain"/>
    <property type="match status" value="1"/>
</dbReference>
<dbReference type="PROSITE" id="PS00297">
    <property type="entry name" value="HSP70_1"/>
    <property type="match status" value="2"/>
</dbReference>
<dbReference type="GO" id="GO:0005524">
    <property type="term" value="F:ATP binding"/>
    <property type="evidence" value="ECO:0007669"/>
    <property type="project" value="UniProtKB-KW"/>
</dbReference>
<keyword evidence="1" id="KW-0547">Nucleotide-binding</keyword>
<evidence type="ECO:0000256" key="1">
    <source>
        <dbReference type="ARBA" id="ARBA00022741"/>
    </source>
</evidence>
<evidence type="ECO:0000313" key="3">
    <source>
        <dbReference type="EMBL" id="GEU49434.1"/>
    </source>
</evidence>
<dbReference type="Pfam" id="PF00012">
    <property type="entry name" value="HSP70"/>
    <property type="match status" value="2"/>
</dbReference>
<dbReference type="PRINTS" id="PR00301">
    <property type="entry name" value="HEATSHOCK70"/>
</dbReference>
<dbReference type="InterPro" id="IPR018181">
    <property type="entry name" value="Heat_shock_70_CS"/>
</dbReference>
<dbReference type="Gene3D" id="3.30.420.40">
    <property type="match status" value="4"/>
</dbReference>
<evidence type="ECO:0000256" key="2">
    <source>
        <dbReference type="ARBA" id="ARBA00022840"/>
    </source>
</evidence>
<proteinExistence type="predicted"/>
<dbReference type="Gene3D" id="3.90.640.10">
    <property type="entry name" value="Actin, Chain A, domain 4"/>
    <property type="match status" value="2"/>
</dbReference>
<organism evidence="3">
    <name type="scientific">Tanacetum cinerariifolium</name>
    <name type="common">Dalmatian daisy</name>
    <name type="synonym">Chrysanthemum cinerariifolium</name>
    <dbReference type="NCBI Taxonomy" id="118510"/>
    <lineage>
        <taxon>Eukaryota</taxon>
        <taxon>Viridiplantae</taxon>
        <taxon>Streptophyta</taxon>
        <taxon>Embryophyta</taxon>
        <taxon>Tracheophyta</taxon>
        <taxon>Spermatophyta</taxon>
        <taxon>Magnoliopsida</taxon>
        <taxon>eudicotyledons</taxon>
        <taxon>Gunneridae</taxon>
        <taxon>Pentapetalae</taxon>
        <taxon>asterids</taxon>
        <taxon>campanulids</taxon>
        <taxon>Asterales</taxon>
        <taxon>Asteraceae</taxon>
        <taxon>Asteroideae</taxon>
        <taxon>Anthemideae</taxon>
        <taxon>Anthemidinae</taxon>
        <taxon>Tanacetum</taxon>
    </lineage>
</organism>
<keyword evidence="3" id="KW-0346">Stress response</keyword>
<dbReference type="FunFam" id="3.90.640.10:FF:000002">
    <property type="entry name" value="Heat shock 70 kDa"/>
    <property type="match status" value="2"/>
</dbReference>
<dbReference type="PROSITE" id="PS00329">
    <property type="entry name" value="HSP70_2"/>
    <property type="match status" value="2"/>
</dbReference>
<keyword evidence="2" id="KW-0067">ATP-binding</keyword>
<reference evidence="3" key="1">
    <citation type="journal article" date="2019" name="Sci. Rep.">
        <title>Draft genome of Tanacetum cinerariifolium, the natural source of mosquito coil.</title>
        <authorList>
            <person name="Yamashiro T."/>
            <person name="Shiraishi A."/>
            <person name="Satake H."/>
            <person name="Nakayama K."/>
        </authorList>
    </citation>
    <scope>NUCLEOTIDE SEQUENCE</scope>
</reference>
<accession>A0A6L2KNK3</accession>
<gene>
    <name evidence="3" type="ORF">Tci_021412</name>
</gene>
<sequence>MSRRVKAPAIGIDLGTTYSCVAVWFDKHNRVEILPNEQGNSTTPSCVACNETELLVGEGAKNQITRNAANTVFDVKRLIGSRFSDSRLQEDIQSWPFKVIEGSEDKPMIVLEHKGQNKEFSPEEISSMILKNLKEAAEAYLGTMVTDAVITVPAYFSDKQRQATKDAGMLAGLNVLRLISEPTAAAIAYGLDKSADRNQPNEKNVLIFDLGGGTFDVSLLTITREGTIRVKAVGGDTHLGGEDFDKAMVNYCVQEFKKRHKKDISKNAKAMGRLKGACEKAKRDLSSTAQTAIDIDSLYEGVDFSTKFTRAKFEELNAGFFDKCIECVKKCLADGTMDTDGVDDIVIVGGSTRIPKIQHMLREFFEWKQLSKSINADEAVAYGAAVLAANLSGNGSKIVKDLILLDVTPLSLGVEVTVEKKMSVLIPRNTPIPVTKEDVYYTSVDNQVSVPIKVFQGECSKTKDNILLDEFTLHGIPPAPAGEQRVKVCFSIDANGILNVTAELESTGNRQSIVIAESGKLTNEDIEKMLKKVELAKAPAIGIDLGTTYSCVAVWFDQHNRVEILPNEQGNNTTPSCVACNETELLVGEGAKNQITRNAANTVFDVKRLIGSRFSDSRLQEDIQSWPFKVIEGSEDKPMIVLEHKGQNKEFSAEEISSMVLKNLKEAAEAYLGTMVTDAVITVPAYFSDKQRQATKDAGMLAGLNVLRLISEPTAAAIAYGLDKSADRNQPNEKNVLIFDLGGGTFDVSLLTITREGTIRVKAVGGDTHLGGEDFDKAMVIHCVQEFKKRHKKDISKNAKAMGRLKGACEEAKRDLSSTAQTAIDIDSLFEGVDFSTKFTRAKFEELNAGFFDKCIECVKKCLADGNMDTDGVDDIVIVGGSTRIPKIQHMLREFFEWKQLSKSINADEAVAYGAAVLAANLSGTGSKTVKDLILLDVTPLSLGIEVREGEKMSVLIPRNTPIPVTKEDTYYTSVDNQVSVEIKVFQGECSKTKDNIFLDEFTLHDIPSAPKGEQRMKVCFSIDANGILNVTAELESTDASTPLSYQNNQYSRIHACMEISHPIYQHRLVLKYAKCPYYCSGCDQLGFGLSYICKKSGCNFFLHEQCGKPRSPIDYPFSKKCVLKFRDGGPGEGSPCDACGKKIKRFHYRCLCTFQKRHLHPSCLGHEKTLEAAHGLTLNLANSATTKCLHCGTKNLWSKVRGWAYVSSCESYCYHVSCVREIINKNWKYGFFSGKSDPFQTIKEQFPEDMDKMHQLVVAKRKEKPTRKQATLILSVIFNVITGNPFGLIGAAQSYFSN</sequence>
<dbReference type="FunFam" id="3.30.420.40:FF:000004">
    <property type="entry name" value="Molecular chaperone DnaK"/>
    <property type="match status" value="1"/>
</dbReference>
<dbReference type="InterPro" id="IPR046349">
    <property type="entry name" value="C1-like_sf"/>
</dbReference>
<dbReference type="Gene3D" id="3.30.30.30">
    <property type="match status" value="2"/>
</dbReference>
<dbReference type="InterPro" id="IPR043129">
    <property type="entry name" value="ATPase_NBD"/>
</dbReference>
<dbReference type="InterPro" id="IPR029047">
    <property type="entry name" value="HSP70_peptide-bd_sf"/>
</dbReference>
<dbReference type="EMBL" id="BKCJ010002563">
    <property type="protein sequence ID" value="GEU49434.1"/>
    <property type="molecule type" value="Genomic_DNA"/>
</dbReference>
<dbReference type="InterPro" id="IPR013126">
    <property type="entry name" value="Hsp_70_fam"/>
</dbReference>